<evidence type="ECO:0000313" key="1">
    <source>
        <dbReference type="Proteomes" id="UP000887565"/>
    </source>
</evidence>
<dbReference type="Proteomes" id="UP000887565">
    <property type="component" value="Unplaced"/>
</dbReference>
<dbReference type="WBParaSite" id="nRc.2.0.1.t18229-RA">
    <property type="protein sequence ID" value="nRc.2.0.1.t18229-RA"/>
    <property type="gene ID" value="nRc.2.0.1.g18229"/>
</dbReference>
<evidence type="ECO:0000313" key="2">
    <source>
        <dbReference type="WBParaSite" id="nRc.2.0.1.t18229-RA"/>
    </source>
</evidence>
<accession>A0A915IVK1</accession>
<sequence length="86" mass="10232">MVVPPPPHFQVPQFLIMQFQLGQPQYYQQFLVPPGLDNTYDNLADSMQAALMAPIRPFLWLSIVQLLPDLKKWQWWYFTFVLVICY</sequence>
<proteinExistence type="predicted"/>
<keyword evidence="1" id="KW-1185">Reference proteome</keyword>
<dbReference type="AlphaFoldDB" id="A0A915IVK1"/>
<reference evidence="2" key="1">
    <citation type="submission" date="2022-11" db="UniProtKB">
        <authorList>
            <consortium name="WormBaseParasite"/>
        </authorList>
    </citation>
    <scope>IDENTIFICATION</scope>
</reference>
<name>A0A915IVK1_ROMCU</name>
<organism evidence="1 2">
    <name type="scientific">Romanomermis culicivorax</name>
    <name type="common">Nematode worm</name>
    <dbReference type="NCBI Taxonomy" id="13658"/>
    <lineage>
        <taxon>Eukaryota</taxon>
        <taxon>Metazoa</taxon>
        <taxon>Ecdysozoa</taxon>
        <taxon>Nematoda</taxon>
        <taxon>Enoplea</taxon>
        <taxon>Dorylaimia</taxon>
        <taxon>Mermithida</taxon>
        <taxon>Mermithoidea</taxon>
        <taxon>Mermithidae</taxon>
        <taxon>Romanomermis</taxon>
    </lineage>
</organism>
<protein>
    <submittedName>
        <fullName evidence="2">Uncharacterized protein</fullName>
    </submittedName>
</protein>